<dbReference type="EMBL" id="OOIL02000747">
    <property type="protein sequence ID" value="VFQ68932.1"/>
    <property type="molecule type" value="Genomic_DNA"/>
</dbReference>
<dbReference type="Pfam" id="PF08284">
    <property type="entry name" value="RVP_2"/>
    <property type="match status" value="1"/>
</dbReference>
<dbReference type="PANTHER" id="PTHR37984">
    <property type="entry name" value="PROTEIN CBG26694"/>
    <property type="match status" value="1"/>
</dbReference>
<keyword evidence="3" id="KW-0540">Nuclease</keyword>
<proteinExistence type="predicted"/>
<evidence type="ECO:0000256" key="3">
    <source>
        <dbReference type="ARBA" id="ARBA00022722"/>
    </source>
</evidence>
<keyword evidence="2" id="KW-0548">Nucleotidyltransferase</keyword>
<dbReference type="GO" id="GO:0004519">
    <property type="term" value="F:endonuclease activity"/>
    <property type="evidence" value="ECO:0007669"/>
    <property type="project" value="UniProtKB-KW"/>
</dbReference>
<dbReference type="Pfam" id="PF17917">
    <property type="entry name" value="RT_RNaseH"/>
    <property type="match status" value="1"/>
</dbReference>
<dbReference type="InterPro" id="IPR036397">
    <property type="entry name" value="RNaseH_sf"/>
</dbReference>
<protein>
    <recommendedName>
        <fullName evidence="7">Reverse transcriptase RNase H-like domain-containing protein</fullName>
    </recommendedName>
</protein>
<dbReference type="GO" id="GO:0003964">
    <property type="term" value="F:RNA-directed DNA polymerase activity"/>
    <property type="evidence" value="ECO:0007669"/>
    <property type="project" value="UniProtKB-KW"/>
</dbReference>
<evidence type="ECO:0000256" key="6">
    <source>
        <dbReference type="ARBA" id="ARBA00022918"/>
    </source>
</evidence>
<dbReference type="CDD" id="cd00303">
    <property type="entry name" value="retropepsin_like"/>
    <property type="match status" value="1"/>
</dbReference>
<dbReference type="Gene3D" id="3.30.420.10">
    <property type="entry name" value="Ribonuclease H-like superfamily/Ribonuclease H"/>
    <property type="match status" value="1"/>
</dbReference>
<dbReference type="GO" id="GO:0016787">
    <property type="term" value="F:hydrolase activity"/>
    <property type="evidence" value="ECO:0007669"/>
    <property type="project" value="UniProtKB-KW"/>
</dbReference>
<keyword evidence="9" id="KW-1185">Reference proteome</keyword>
<keyword evidence="6" id="KW-0695">RNA-directed DNA polymerase</keyword>
<dbReference type="InterPro" id="IPR043502">
    <property type="entry name" value="DNA/RNA_pol_sf"/>
</dbReference>
<dbReference type="GO" id="GO:0003676">
    <property type="term" value="F:nucleic acid binding"/>
    <property type="evidence" value="ECO:0007669"/>
    <property type="project" value="InterPro"/>
</dbReference>
<dbReference type="SUPFAM" id="SSF56672">
    <property type="entry name" value="DNA/RNA polymerases"/>
    <property type="match status" value="1"/>
</dbReference>
<name>A0A484L0E7_9ASTE</name>
<evidence type="ECO:0000256" key="1">
    <source>
        <dbReference type="ARBA" id="ARBA00022679"/>
    </source>
</evidence>
<evidence type="ECO:0000313" key="8">
    <source>
        <dbReference type="EMBL" id="VFQ68932.1"/>
    </source>
</evidence>
<reference evidence="8 9" key="1">
    <citation type="submission" date="2018-04" db="EMBL/GenBank/DDBJ databases">
        <authorList>
            <person name="Vogel A."/>
        </authorList>
    </citation>
    <scope>NUCLEOTIDE SEQUENCE [LARGE SCALE GENOMIC DNA]</scope>
</reference>
<keyword evidence="4" id="KW-0255">Endonuclease</keyword>
<evidence type="ECO:0000256" key="5">
    <source>
        <dbReference type="ARBA" id="ARBA00022801"/>
    </source>
</evidence>
<sequence length="419" mass="47985">MEVGSYQGDSFLILTEVRIEVDVLIDCYSTHNFIHHQIVEKLGLAIEPVPPFRVYVGNRDLLHCDQQSKAVQVNLQGTTFIVDLYVLRIHGHDVVLGVTVASVTGEGSPRLRQGYDGVCMGWRHGHPLGGESDGQDFIHASTPGCKPNMSKKRSPKRLSASAYHKELYAIVEAVQKWQQYLLGREFLIRTDQKSLRELLQQTKVINCGVEHYLRAFTPEKPEKWTTLFPWVEYALNTSHHQGLKMTPFEALYGRPPPSLLPYKEGNSKVAEVDGLLSERDTLFCRLKEHLHEEQQRIVEYANRHRREVQFEVGDLVLLKLQPYRKHSVARCRSQKLARHYYGPYQLFPPLMEFWEENSRFEEKTSRKGKLEVDSDVRSLNVREVLRSLCSPTNSKVISYGIHPEDAEAGKLAEGCGNCF</sequence>
<evidence type="ECO:0000259" key="7">
    <source>
        <dbReference type="Pfam" id="PF17917"/>
    </source>
</evidence>
<keyword evidence="5" id="KW-0378">Hydrolase</keyword>
<dbReference type="Gene3D" id="2.40.70.10">
    <property type="entry name" value="Acid Proteases"/>
    <property type="match status" value="1"/>
</dbReference>
<organism evidence="8 9">
    <name type="scientific">Cuscuta campestris</name>
    <dbReference type="NCBI Taxonomy" id="132261"/>
    <lineage>
        <taxon>Eukaryota</taxon>
        <taxon>Viridiplantae</taxon>
        <taxon>Streptophyta</taxon>
        <taxon>Embryophyta</taxon>
        <taxon>Tracheophyta</taxon>
        <taxon>Spermatophyta</taxon>
        <taxon>Magnoliopsida</taxon>
        <taxon>eudicotyledons</taxon>
        <taxon>Gunneridae</taxon>
        <taxon>Pentapetalae</taxon>
        <taxon>asterids</taxon>
        <taxon>lamiids</taxon>
        <taxon>Solanales</taxon>
        <taxon>Convolvulaceae</taxon>
        <taxon>Cuscuteae</taxon>
        <taxon>Cuscuta</taxon>
        <taxon>Cuscuta subgen. Grammica</taxon>
        <taxon>Cuscuta sect. Cleistogrammica</taxon>
    </lineage>
</organism>
<evidence type="ECO:0000256" key="2">
    <source>
        <dbReference type="ARBA" id="ARBA00022695"/>
    </source>
</evidence>
<accession>A0A484L0E7</accession>
<dbReference type="Proteomes" id="UP000595140">
    <property type="component" value="Unassembled WGS sequence"/>
</dbReference>
<feature type="domain" description="Reverse transcriptase RNase H-like" evidence="7">
    <location>
        <begin position="149"/>
        <end position="203"/>
    </location>
</feature>
<dbReference type="InterPro" id="IPR050951">
    <property type="entry name" value="Retrovirus_Pol_polyprotein"/>
</dbReference>
<dbReference type="OrthoDB" id="5554229at2759"/>
<gene>
    <name evidence="8" type="ORF">CCAM_LOCUS10708</name>
</gene>
<keyword evidence="1" id="KW-0808">Transferase</keyword>
<dbReference type="PANTHER" id="PTHR37984:SF5">
    <property type="entry name" value="PROTEIN NYNRIN-LIKE"/>
    <property type="match status" value="1"/>
</dbReference>
<dbReference type="InterPro" id="IPR021109">
    <property type="entry name" value="Peptidase_aspartic_dom_sf"/>
</dbReference>
<evidence type="ECO:0000256" key="4">
    <source>
        <dbReference type="ARBA" id="ARBA00022759"/>
    </source>
</evidence>
<dbReference type="AlphaFoldDB" id="A0A484L0E7"/>
<dbReference type="InterPro" id="IPR041373">
    <property type="entry name" value="RT_RNaseH"/>
</dbReference>
<evidence type="ECO:0000313" key="9">
    <source>
        <dbReference type="Proteomes" id="UP000595140"/>
    </source>
</evidence>